<gene>
    <name evidence="3" type="primary">LOC113469127</name>
</gene>
<dbReference type="Proteomes" id="UP000079169">
    <property type="component" value="Unplaced"/>
</dbReference>
<dbReference type="AlphaFoldDB" id="A0A3Q0J1N8"/>
<feature type="signal peptide" evidence="1">
    <location>
        <begin position="1"/>
        <end position="20"/>
    </location>
</feature>
<proteinExistence type="predicted"/>
<name>A0A3Q0J1N8_DIACI</name>
<accession>A0A3Q0J1N8</accession>
<dbReference type="RefSeq" id="XP_026682397.1">
    <property type="nucleotide sequence ID" value="XM_026826596.1"/>
</dbReference>
<keyword evidence="2" id="KW-1185">Reference proteome</keyword>
<keyword evidence="1" id="KW-0732">Signal</keyword>
<protein>
    <submittedName>
        <fullName evidence="3">Uncharacterized protein LOC113469127</fullName>
    </submittedName>
</protein>
<feature type="chain" id="PRO_5018265785" evidence="1">
    <location>
        <begin position="21"/>
        <end position="129"/>
    </location>
</feature>
<organism evidence="2 3">
    <name type="scientific">Diaphorina citri</name>
    <name type="common">Asian citrus psyllid</name>
    <dbReference type="NCBI Taxonomy" id="121845"/>
    <lineage>
        <taxon>Eukaryota</taxon>
        <taxon>Metazoa</taxon>
        <taxon>Ecdysozoa</taxon>
        <taxon>Arthropoda</taxon>
        <taxon>Hexapoda</taxon>
        <taxon>Insecta</taxon>
        <taxon>Pterygota</taxon>
        <taxon>Neoptera</taxon>
        <taxon>Paraneoptera</taxon>
        <taxon>Hemiptera</taxon>
        <taxon>Sternorrhyncha</taxon>
        <taxon>Psylloidea</taxon>
        <taxon>Psyllidae</taxon>
        <taxon>Diaphorininae</taxon>
        <taxon>Diaphorina</taxon>
    </lineage>
</organism>
<dbReference type="GeneID" id="113469127"/>
<dbReference type="KEGG" id="dci:113469127"/>
<reference evidence="3" key="1">
    <citation type="submission" date="2025-08" db="UniProtKB">
        <authorList>
            <consortium name="RefSeq"/>
        </authorList>
    </citation>
    <scope>IDENTIFICATION</scope>
</reference>
<evidence type="ECO:0000313" key="2">
    <source>
        <dbReference type="Proteomes" id="UP000079169"/>
    </source>
</evidence>
<dbReference type="PaxDb" id="121845-A0A3Q0J1N8"/>
<evidence type="ECO:0000313" key="3">
    <source>
        <dbReference type="RefSeq" id="XP_026682397.1"/>
    </source>
</evidence>
<evidence type="ECO:0000256" key="1">
    <source>
        <dbReference type="SAM" id="SignalP"/>
    </source>
</evidence>
<sequence>MASWLQSTFLLAWLFLGSHALVNVHKVLQKIHEKNVELVKNMNQICPGPSVHREGLSGTGQPRNKRQVMSGVPLEQTADLAGLQLLNAQKILEALSAEMTNAIFIGYKTATANVNLGSREGPKVYVRSF</sequence>